<keyword evidence="3 6" id="KW-0479">Metal-binding</keyword>
<dbReference type="RefSeq" id="WP_090648973.1">
    <property type="nucleotide sequence ID" value="NZ_CBCRYE010000002.1"/>
</dbReference>
<reference evidence="8" key="1">
    <citation type="submission" date="2016-10" db="EMBL/GenBank/DDBJ databases">
        <authorList>
            <person name="Varghese N."/>
            <person name="Submissions S."/>
        </authorList>
    </citation>
    <scope>NUCLEOTIDE SEQUENCE [LARGE SCALE GENOMIC DNA]</scope>
    <source>
        <strain evidence="8">CGMCC 1.3431</strain>
    </source>
</reference>
<gene>
    <name evidence="6" type="primary">dabA</name>
    <name evidence="7" type="ORF">SAMN02927928_2745</name>
</gene>
<evidence type="ECO:0000256" key="3">
    <source>
        <dbReference type="ARBA" id="ARBA00022723"/>
    </source>
</evidence>
<sequence>MNAHTSQLHLFEAAASARLTAVVNRFAPQWPLDRFVAVNPFLGISDIDFAEAADHLARTRGAALVPGGPAPEPVQTLSDFVGAIVARPLSELACNRISEWAAGYYDRGQALWTNPWRQLPAFEAWRAEAMIDRTPEISGLPGFRRFVKDLPDTPVAAAAQLLTGLDLSDRSEALYLERLLATVGGWAAYCRHLDWPTVGAAGSQHTRDLLVIRLAWDVFISRCLANDRDIDTWRGQLCERKVQATVDLSTLDAAEAHFQETIWTQLSRPAALAPVTRIQAIFCIDVRSEFMRAALEASDSRIETFGFAGFFGLPISIGQKDGVQFPSCPPLVRPTAWVCEGVAPKQGFVAELGRGIERIRKGGASAFGYVDSFGVASIWPLIQSLFPGRVISDRRAHSLELHVEAVETNAPGEAIRARAALAAGFLRGVGLTRDFADLIVLVGHTGQSENNPFAAGLHCGACGGRSGAVNARVAAELLNDAGIRRVLGLDHNIVIPEQTGFAAAAHNTTTDELTWAERPDESPHTAPFLSAFEQAARSAGERVRARRAPALGVPASLGLFRKRASDPSQVRPEWGLAGCAGFIAAPRRLTRGKDLGGRVFLHSYDWRTDVDFKILEQILTAPVVVASWINLQYFASSADPGTFGAGNKVLHNVVSGDIGVVEGNGGDLRLGLPMQSVSDGAVMRHDPVRLTVMIAAPVRAIEGVLARHDHIRALAENRWIRLMAMDDDGRMILLRTSNGWARATETTGGEFT</sequence>
<keyword evidence="2 6" id="KW-1003">Cell membrane</keyword>
<evidence type="ECO:0000256" key="2">
    <source>
        <dbReference type="ARBA" id="ARBA00022475"/>
    </source>
</evidence>
<feature type="binding site" evidence="6">
    <location>
        <position position="285"/>
    </location>
    <ligand>
        <name>Zn(2+)</name>
        <dbReference type="ChEBI" id="CHEBI:29105"/>
    </ligand>
</feature>
<dbReference type="InterPro" id="IPR018752">
    <property type="entry name" value="DabA"/>
</dbReference>
<keyword evidence="5 6" id="KW-0472">Membrane</keyword>
<keyword evidence="1 6" id="KW-0813">Transport</keyword>
<dbReference type="HAMAP" id="MF_01871">
    <property type="entry name" value="DabA"/>
    <property type="match status" value="1"/>
</dbReference>
<organism evidence="7 8">
    <name type="scientific">Asticcacaulis taihuensis</name>
    <dbReference type="NCBI Taxonomy" id="260084"/>
    <lineage>
        <taxon>Bacteria</taxon>
        <taxon>Pseudomonadati</taxon>
        <taxon>Pseudomonadota</taxon>
        <taxon>Alphaproteobacteria</taxon>
        <taxon>Caulobacterales</taxon>
        <taxon>Caulobacteraceae</taxon>
        <taxon>Asticcacaulis</taxon>
    </lineage>
</organism>
<evidence type="ECO:0000313" key="7">
    <source>
        <dbReference type="EMBL" id="SCW69030.1"/>
    </source>
</evidence>
<feature type="binding site" evidence="6">
    <location>
        <position position="283"/>
    </location>
    <ligand>
        <name>Zn(2+)</name>
        <dbReference type="ChEBI" id="CHEBI:29105"/>
    </ligand>
</feature>
<dbReference type="EMBL" id="FMTS01000004">
    <property type="protein sequence ID" value="SCW69030.1"/>
    <property type="molecule type" value="Genomic_DNA"/>
</dbReference>
<dbReference type="PANTHER" id="PTHR38344:SF1">
    <property type="entry name" value="INORGANIC CARBON TRANSPORTER SUBUNIT DABA-RELATED"/>
    <property type="match status" value="1"/>
</dbReference>
<comment type="cofactor">
    <cofactor evidence="6">
        <name>Zn(2+)</name>
        <dbReference type="ChEBI" id="CHEBI:29105"/>
    </cofactor>
</comment>
<keyword evidence="4 6" id="KW-0862">Zinc</keyword>
<evidence type="ECO:0000313" key="8">
    <source>
        <dbReference type="Proteomes" id="UP000199150"/>
    </source>
</evidence>
<accession>A0A1G4SIM4</accession>
<proteinExistence type="inferred from homology"/>
<comment type="similarity">
    <text evidence="6">Belongs to the inorganic carbon transporter (TC 9.A.2) DabA family.</text>
</comment>
<evidence type="ECO:0000256" key="1">
    <source>
        <dbReference type="ARBA" id="ARBA00022448"/>
    </source>
</evidence>
<evidence type="ECO:0000256" key="6">
    <source>
        <dbReference type="HAMAP-Rule" id="MF_01871"/>
    </source>
</evidence>
<comment type="subunit">
    <text evidence="6">Forms a complex with DabB.</text>
</comment>
<dbReference type="STRING" id="260084.SAMN02927928_2745"/>
<dbReference type="AlphaFoldDB" id="A0A1G4SIM4"/>
<name>A0A1G4SIM4_9CAUL</name>
<dbReference type="GO" id="GO:0005886">
    <property type="term" value="C:plasma membrane"/>
    <property type="evidence" value="ECO:0007669"/>
    <property type="project" value="UniProtKB-SubCell"/>
</dbReference>
<dbReference type="PANTHER" id="PTHR38344">
    <property type="entry name" value="UPF0753 PROTEIN AQ_863"/>
    <property type="match status" value="1"/>
</dbReference>
<evidence type="ECO:0000256" key="4">
    <source>
        <dbReference type="ARBA" id="ARBA00022833"/>
    </source>
</evidence>
<comment type="subcellular location">
    <subcellularLocation>
        <location evidence="6">Cell membrane</location>
        <topology evidence="6">Peripheral membrane protein</topology>
    </subcellularLocation>
</comment>
<dbReference type="Pfam" id="PF10070">
    <property type="entry name" value="DabA"/>
    <property type="match status" value="2"/>
</dbReference>
<dbReference type="GO" id="GO:0008270">
    <property type="term" value="F:zinc ion binding"/>
    <property type="evidence" value="ECO:0007669"/>
    <property type="project" value="UniProtKB-UniRule"/>
</dbReference>
<protein>
    <recommendedName>
        <fullName evidence="6">Probable inorganic carbon transporter subunit DabA</fullName>
    </recommendedName>
</protein>
<dbReference type="Proteomes" id="UP000199150">
    <property type="component" value="Unassembled WGS sequence"/>
</dbReference>
<feature type="binding site" evidence="6">
    <location>
        <position position="444"/>
    </location>
    <ligand>
        <name>Zn(2+)</name>
        <dbReference type="ChEBI" id="CHEBI:29105"/>
    </ligand>
</feature>
<evidence type="ECO:0000256" key="5">
    <source>
        <dbReference type="ARBA" id="ARBA00023136"/>
    </source>
</evidence>
<feature type="binding site" evidence="6">
    <location>
        <position position="459"/>
    </location>
    <ligand>
        <name>Zn(2+)</name>
        <dbReference type="ChEBI" id="CHEBI:29105"/>
    </ligand>
</feature>
<comment type="function">
    <text evidence="6">Part of an energy-coupled inorganic carbon pump.</text>
</comment>
<dbReference type="OrthoDB" id="9805101at2"/>
<keyword evidence="8" id="KW-1185">Reference proteome</keyword>